<dbReference type="EMBL" id="JAGTPG010000002">
    <property type="protein sequence ID" value="MBR8642538.1"/>
    <property type="molecule type" value="Genomic_DNA"/>
</dbReference>
<dbReference type="Proteomes" id="UP000682308">
    <property type="component" value="Unassembled WGS sequence"/>
</dbReference>
<name>A0A941FD55_9ACTN</name>
<protein>
    <submittedName>
        <fullName evidence="1">Uncharacterized protein</fullName>
    </submittedName>
</protein>
<keyword evidence="2" id="KW-1185">Reference proteome</keyword>
<comment type="caution">
    <text evidence="1">The sequence shown here is derived from an EMBL/GenBank/DDBJ whole genome shotgun (WGS) entry which is preliminary data.</text>
</comment>
<proteinExistence type="predicted"/>
<accession>A0A941FD55</accession>
<reference evidence="1 2" key="1">
    <citation type="submission" date="2021-04" db="EMBL/GenBank/DDBJ databases">
        <title>Characterization of the biosynthetic gene cluster of new lipopeptides with antitumor activity in the genome of the marine Streptomyces PHM034.</title>
        <authorList>
            <person name="Ceniceros A."/>
            <person name="Canedo L."/>
            <person name="Mendez C."/>
            <person name="Olano C."/>
            <person name="Schleissner C."/>
            <person name="Cuevas C."/>
            <person name="De La Calle F."/>
            <person name="Salas J.A."/>
        </authorList>
    </citation>
    <scope>NUCLEOTIDE SEQUENCE [LARGE SCALE GENOMIC DNA]</scope>
    <source>
        <strain evidence="1 2">PHM034</strain>
    </source>
</reference>
<dbReference type="AlphaFoldDB" id="A0A941FD55"/>
<evidence type="ECO:0000313" key="1">
    <source>
        <dbReference type="EMBL" id="MBR8642538.1"/>
    </source>
</evidence>
<evidence type="ECO:0000313" key="2">
    <source>
        <dbReference type="Proteomes" id="UP000682308"/>
    </source>
</evidence>
<sequence>MPKLIAVPTIEEYAALADDSALVAVLGDHTHRIRRLTSALRDDTQLSPRPGEGRLVLALGEAGALAGRHHAAHSGARMVHLDGLDSFKASVLGEEVSSVTVVGLADHFGPAGIRTLQRELTAPWGVLTGRDLSTLSWVVAKQQLYRGNRWSRHLSLSTLVETTGPAGQAGPLTSLQNEQITPAVLHRLRSVPHDFLALSGHGDQADIYLHSGWLCSRDVATAPGLLAATRAAGVMRCCAEETCYRARIHEPETGLAATENVLVPAGETMASVLLLNSCYTLLTAPGYRYRPESAVLARCLEGMAGAVVATELQRRAEPGEALLMSALLWSGHTAGVATWALNRLQSDCFTASPVFVLFGDPDLTIAGQEAVTAVSGSAMSGSAVSGSAIRLPSSSSHVSRAPLTDADDVVRAEPTGAHRAGRRAFVVPVPQGREVVLASDRGPVTADPAVRLVRALEPGIGTRELRMLQERLGALTTLQVPLSDGTVTRLARALASAVRAARLPVQHPRGVTAPRKAVAALADTLHVTQGAAVQRLVRDWSEALGGPMMGVDEERVVHTGLEPTEEPCPTCRSPLFRATVQDVYVPGVERRLWLCPSCTVVADLPAGADRLAVFAPTQVERGAPFEVTVRLPDRPAGMPGATAVGAALLGGRGRCRPGMTIGAGSLRLYVHEDAVPGTYSLRVVVMADLDCLFHLQPVSVLM</sequence>
<gene>
    <name evidence="1" type="ORF">KEF29_32670</name>
</gene>
<organism evidence="1 2">
    <name type="scientific">Streptomyces tuirus</name>
    <dbReference type="NCBI Taxonomy" id="68278"/>
    <lineage>
        <taxon>Bacteria</taxon>
        <taxon>Bacillati</taxon>
        <taxon>Actinomycetota</taxon>
        <taxon>Actinomycetes</taxon>
        <taxon>Kitasatosporales</taxon>
        <taxon>Streptomycetaceae</taxon>
        <taxon>Streptomyces</taxon>
    </lineage>
</organism>